<reference evidence="3" key="1">
    <citation type="journal article" date="2019" name="Int. J. Syst. Evol. Microbiol.">
        <title>The Global Catalogue of Microorganisms (GCM) 10K type strain sequencing project: providing services to taxonomists for standard genome sequencing and annotation.</title>
        <authorList>
            <consortium name="The Broad Institute Genomics Platform"/>
            <consortium name="The Broad Institute Genome Sequencing Center for Infectious Disease"/>
            <person name="Wu L."/>
            <person name="Ma J."/>
        </authorList>
    </citation>
    <scope>NUCLEOTIDE SEQUENCE [LARGE SCALE GENOMIC DNA]</scope>
    <source>
        <strain evidence="3">CCUG 30340</strain>
    </source>
</reference>
<keyword evidence="1" id="KW-1133">Transmembrane helix</keyword>
<keyword evidence="1" id="KW-0472">Membrane</keyword>
<protein>
    <recommendedName>
        <fullName evidence="4">J domain-containing protein</fullName>
    </recommendedName>
</protein>
<feature type="transmembrane region" description="Helical" evidence="1">
    <location>
        <begin position="475"/>
        <end position="505"/>
    </location>
</feature>
<name>A0ABV9R1B7_9GAMM</name>
<gene>
    <name evidence="2" type="ORF">ACFO6Q_14530</name>
</gene>
<accession>A0ABV9R1B7</accession>
<feature type="transmembrane region" description="Helical" evidence="1">
    <location>
        <begin position="367"/>
        <end position="385"/>
    </location>
</feature>
<evidence type="ECO:0000256" key="1">
    <source>
        <dbReference type="SAM" id="Phobius"/>
    </source>
</evidence>
<sequence length="528" mass="58195">MTTPLLELGLAHDADERSVKRAYAARLRTVRPDVDPVGFQALNELYRQALEWVRRRDAEGPPPVVAYRIADLHVDIAASEEPSGPPAEATPVSFAAPDGPALQVSWLSLPESVAEPRARTEPVEIRWDADAKRDADIAPAPQPRVAERAVLDFDGFFRALMQEASRGDADALRDWLHRQPQLWPLTAKAEAARALIPALHATAPPMPDRCLDAILAFFDLDHVLAGHNALQLGVLRRRLHVEWLLRQADPRELDAELRAVKPPVNLDARRALALLSGPFRWLHVLWQALPPYRPTEAAGFVRLLDEARVESLPPTFDRQRLVFWRGAGDRRRVGPLRVAVTAVRLTALLLLAALIDGALLASGEAPVMLRLAAMLCAGCAVYYVWTALMHWQGAAQADDRPGPAAWWRLGFIPLLALLAVALRHVLAPDAPDRTTPVAGVAVGMACVAALLAFLRYRRRSGEGAFRWLSGWRLILIIPALKALLLLLAAIFVHVEVAAALAFGFWSADLWRQRAELRPSLLGTPPHGY</sequence>
<feature type="transmembrane region" description="Helical" evidence="1">
    <location>
        <begin position="437"/>
        <end position="454"/>
    </location>
</feature>
<dbReference type="EMBL" id="JBHSHD010000010">
    <property type="protein sequence ID" value="MFC4821547.1"/>
    <property type="molecule type" value="Genomic_DNA"/>
</dbReference>
<feature type="transmembrane region" description="Helical" evidence="1">
    <location>
        <begin position="406"/>
        <end position="425"/>
    </location>
</feature>
<evidence type="ECO:0000313" key="2">
    <source>
        <dbReference type="EMBL" id="MFC4821547.1"/>
    </source>
</evidence>
<feature type="transmembrane region" description="Helical" evidence="1">
    <location>
        <begin position="338"/>
        <end position="361"/>
    </location>
</feature>
<keyword evidence="1" id="KW-0812">Transmembrane</keyword>
<dbReference type="Proteomes" id="UP001595886">
    <property type="component" value="Unassembled WGS sequence"/>
</dbReference>
<comment type="caution">
    <text evidence="2">The sequence shown here is derived from an EMBL/GenBank/DDBJ whole genome shotgun (WGS) entry which is preliminary data.</text>
</comment>
<organism evidence="2 3">
    <name type="scientific">Dokdonella ginsengisoli</name>
    <dbReference type="NCBI Taxonomy" id="363846"/>
    <lineage>
        <taxon>Bacteria</taxon>
        <taxon>Pseudomonadati</taxon>
        <taxon>Pseudomonadota</taxon>
        <taxon>Gammaproteobacteria</taxon>
        <taxon>Lysobacterales</taxon>
        <taxon>Rhodanobacteraceae</taxon>
        <taxon>Dokdonella</taxon>
    </lineage>
</organism>
<evidence type="ECO:0008006" key="4">
    <source>
        <dbReference type="Google" id="ProtNLM"/>
    </source>
</evidence>
<dbReference type="RefSeq" id="WP_380021824.1">
    <property type="nucleotide sequence ID" value="NZ_JBHSHD010000010.1"/>
</dbReference>
<proteinExistence type="predicted"/>
<keyword evidence="3" id="KW-1185">Reference proteome</keyword>
<evidence type="ECO:0000313" key="3">
    <source>
        <dbReference type="Proteomes" id="UP001595886"/>
    </source>
</evidence>